<dbReference type="RefSeq" id="WP_025816005.1">
    <property type="nucleotide sequence ID" value="NZ_BAIZ01000016.1"/>
</dbReference>
<sequence>MISCGKNIQSPADPLLKIKEEQFYHSIINPRPDIEARIRQLRIVYAMDTKQYAALKRTLPYVVCGHFTPNFRKKENFAYTETFILDIDHVSEKNLDLTTVRQQIQTDPRVMLCFTSPGEDGLKVMFRLTERCYDPGLYTLFYKAFARDFSLRYHLVQAIDNKTSDVARACFISIDPKAYYNPECEPIDLKAFVNTDNPIDVADTRHEIEQHQKMQIEGFASTAEQHPKDPDAEVLQRIKQQLNKDKTPIKTTPEAYVPERLNELIEPLKQHIQQTGLVVTEIVNIQYAKKIKVRMGQKEAEVNLFYGKRGFSVVISPRRGTNEELNNVVAELIQQFVNQ</sequence>
<dbReference type="Pfam" id="PF08800">
    <property type="entry name" value="BT4734-like_N"/>
    <property type="match status" value="1"/>
</dbReference>
<keyword evidence="3" id="KW-1185">Reference proteome</keyword>
<evidence type="ECO:0000313" key="3">
    <source>
        <dbReference type="Proteomes" id="UP000248314"/>
    </source>
</evidence>
<organism evidence="2 3">
    <name type="scientific">Hoylesella shahii DSM 15611 = JCM 12083</name>
    <dbReference type="NCBI Taxonomy" id="1122991"/>
    <lineage>
        <taxon>Bacteria</taxon>
        <taxon>Pseudomonadati</taxon>
        <taxon>Bacteroidota</taxon>
        <taxon>Bacteroidia</taxon>
        <taxon>Bacteroidales</taxon>
        <taxon>Prevotellaceae</taxon>
        <taxon>Hoylesella</taxon>
    </lineage>
</organism>
<dbReference type="STRING" id="1122991.GCA_000613445_01872"/>
<accession>A0A318I8N2</accession>
<dbReference type="OrthoDB" id="2781056at2"/>
<comment type="caution">
    <text evidence="2">The sequence shown here is derived from an EMBL/GenBank/DDBJ whole genome shotgun (WGS) entry which is preliminary data.</text>
</comment>
<dbReference type="AlphaFoldDB" id="A0A318I8N2"/>
<protein>
    <submittedName>
        <fullName evidence="2">VirE-like protein</fullName>
    </submittedName>
</protein>
<evidence type="ECO:0000313" key="2">
    <source>
        <dbReference type="EMBL" id="PXX21331.1"/>
    </source>
</evidence>
<feature type="domain" description="BT4734-like N-terminal" evidence="1">
    <location>
        <begin position="55"/>
        <end position="180"/>
    </location>
</feature>
<dbReference type="Proteomes" id="UP000248314">
    <property type="component" value="Unassembled WGS sequence"/>
</dbReference>
<dbReference type="InterPro" id="IPR014907">
    <property type="entry name" value="BT4734-like_N"/>
</dbReference>
<dbReference type="EMBL" id="QJJX01000020">
    <property type="protein sequence ID" value="PXX21331.1"/>
    <property type="molecule type" value="Genomic_DNA"/>
</dbReference>
<evidence type="ECO:0000259" key="1">
    <source>
        <dbReference type="Pfam" id="PF08800"/>
    </source>
</evidence>
<name>A0A318I8N2_9BACT</name>
<proteinExistence type="predicted"/>
<gene>
    <name evidence="2" type="ORF">EJ73_01736</name>
</gene>
<reference evidence="2 3" key="1">
    <citation type="submission" date="2018-05" db="EMBL/GenBank/DDBJ databases">
        <title>Genomic Encyclopedia of Type Strains, Phase I: the one thousand microbial genomes (KMG-I) project.</title>
        <authorList>
            <person name="Kyrpides N."/>
        </authorList>
    </citation>
    <scope>NUCLEOTIDE SEQUENCE [LARGE SCALE GENOMIC DNA]</scope>
    <source>
        <strain evidence="2 3">DSM 15611</strain>
    </source>
</reference>
<dbReference type="NCBIfam" id="NF040562">
    <property type="entry name" value="PrimPol_Db"/>
    <property type="match status" value="1"/>
</dbReference>